<dbReference type="RefSeq" id="WP_013434515.1">
    <property type="nucleotide sequence ID" value="NZ_CP062176.1"/>
</dbReference>
<gene>
    <name evidence="2" type="ORF">IHE29_11695</name>
</gene>
<sequence length="196" mass="22802">MKKLFFSCAIFLLASQAYAIGYFSRACRVDQIPGPLRGVATEFFYLLGAPLWVKNIWAQPDLNRYWILESITTDYFQSRYYLYAKQTITQWHTWANISGWIGAMTRTSPFYTEGLPVWGHNSNAMRFEHNRRFLYSARAGSPEIVEKTEYIPGASPYSNRWRVQGEHRYYDPERGKNIKLGESLAEDCNLSVGWLP</sequence>
<evidence type="ECO:0000313" key="2">
    <source>
        <dbReference type="EMBL" id="WXK39888.1"/>
    </source>
</evidence>
<reference evidence="2 3" key="1">
    <citation type="submission" date="2020-09" db="EMBL/GenBank/DDBJ databases">
        <title>Genome sequences of Mycetohabitans spp.</title>
        <authorList>
            <person name="Carter M.E."/>
            <person name="Carpenter S.C.D."/>
            <person name="Bogdanove A.J."/>
        </authorList>
    </citation>
    <scope>NUCLEOTIDE SEQUENCE [LARGE SCALE GENOMIC DNA]</scope>
    <source>
        <strain evidence="2 3">B12</strain>
    </source>
</reference>
<feature type="chain" id="PRO_5046174521" evidence="1">
    <location>
        <begin position="20"/>
        <end position="196"/>
    </location>
</feature>
<name>A0ABZ2PY67_9BURK</name>
<feature type="signal peptide" evidence="1">
    <location>
        <begin position="1"/>
        <end position="19"/>
    </location>
</feature>
<dbReference type="Proteomes" id="UP001493153">
    <property type="component" value="Chromosome"/>
</dbReference>
<dbReference type="EMBL" id="CP062176">
    <property type="protein sequence ID" value="WXK39888.1"/>
    <property type="molecule type" value="Genomic_DNA"/>
</dbReference>
<evidence type="ECO:0000256" key="1">
    <source>
        <dbReference type="SAM" id="SignalP"/>
    </source>
</evidence>
<evidence type="ECO:0000313" key="3">
    <source>
        <dbReference type="Proteomes" id="UP001493153"/>
    </source>
</evidence>
<organism evidence="2 3">
    <name type="scientific">Mycetohabitans rhizoxinica</name>
    <dbReference type="NCBI Taxonomy" id="412963"/>
    <lineage>
        <taxon>Bacteria</taxon>
        <taxon>Pseudomonadati</taxon>
        <taxon>Pseudomonadota</taxon>
        <taxon>Betaproteobacteria</taxon>
        <taxon>Burkholderiales</taxon>
        <taxon>Burkholderiaceae</taxon>
        <taxon>Mycetohabitans</taxon>
    </lineage>
</organism>
<proteinExistence type="predicted"/>
<protein>
    <submittedName>
        <fullName evidence="2">Uncharacterized protein</fullName>
    </submittedName>
</protein>
<accession>A0ABZ2PY67</accession>
<keyword evidence="1" id="KW-0732">Signal</keyword>
<keyword evidence="3" id="KW-1185">Reference proteome</keyword>